<evidence type="ECO:0000313" key="3">
    <source>
        <dbReference type="EMBL" id="VDO97668.1"/>
    </source>
</evidence>
<organism evidence="4 5">
    <name type="scientific">Heligmosomoides polygyrus</name>
    <name type="common">Parasitic roundworm</name>
    <dbReference type="NCBI Taxonomy" id="6339"/>
    <lineage>
        <taxon>Eukaryota</taxon>
        <taxon>Metazoa</taxon>
        <taxon>Ecdysozoa</taxon>
        <taxon>Nematoda</taxon>
        <taxon>Chromadorea</taxon>
        <taxon>Rhabditida</taxon>
        <taxon>Rhabditina</taxon>
        <taxon>Rhabditomorpha</taxon>
        <taxon>Strongyloidea</taxon>
        <taxon>Heligmosomidae</taxon>
        <taxon>Heligmosomoides</taxon>
    </lineage>
</organism>
<protein>
    <submittedName>
        <fullName evidence="5">S4 RNA-binding domain-containing protein</fullName>
    </submittedName>
</protein>
<dbReference type="OrthoDB" id="4150at2759"/>
<dbReference type="AlphaFoldDB" id="A0A183FYU8"/>
<evidence type="ECO:0000313" key="5">
    <source>
        <dbReference type="WBParaSite" id="HPBE_0001386001-mRNA-1"/>
    </source>
</evidence>
<accession>A0A3P8DB16</accession>
<sequence>MGETNHLGNHPFGNPHLSARGELAKWGELKIVDLAGQAFMYIWLVRVRSEMAACALRRLVPGRCKGMAPIRAFQTSSLCRSQELGDDGLPKDYKLKTLKAGSRRLDTFVNRASGKSSAQVEKLILGGRVRINEDVQTKKSTVSRSCFLHGDLVNGTVNRGHRRDGRRLFVVCQMAAFIIDANKLFNVLGLAMAGLSKALLHQQILLVFIIMRAKSEGSAVQDCKRLAAVATALIARIR</sequence>
<evidence type="ECO:0000313" key="4">
    <source>
        <dbReference type="Proteomes" id="UP000050761"/>
    </source>
</evidence>
<accession>A0A183FYU8</accession>
<keyword evidence="1" id="KW-0694">RNA-binding</keyword>
<reference evidence="5" key="2">
    <citation type="submission" date="2019-09" db="UniProtKB">
        <authorList>
            <consortium name="WormBaseParasite"/>
        </authorList>
    </citation>
    <scope>IDENTIFICATION</scope>
</reference>
<dbReference type="GO" id="GO:0003723">
    <property type="term" value="F:RNA binding"/>
    <property type="evidence" value="ECO:0007669"/>
    <property type="project" value="UniProtKB-KW"/>
</dbReference>
<feature type="domain" description="RNA-binding S4" evidence="2">
    <location>
        <begin position="103"/>
        <end position="140"/>
    </location>
</feature>
<evidence type="ECO:0000256" key="1">
    <source>
        <dbReference type="PROSITE-ProRule" id="PRU00182"/>
    </source>
</evidence>
<dbReference type="SUPFAM" id="SSF55174">
    <property type="entry name" value="Alpha-L RNA-binding motif"/>
    <property type="match status" value="1"/>
</dbReference>
<dbReference type="CDD" id="cd00165">
    <property type="entry name" value="S4"/>
    <property type="match status" value="1"/>
</dbReference>
<dbReference type="Proteomes" id="UP000050761">
    <property type="component" value="Unassembled WGS sequence"/>
</dbReference>
<dbReference type="PROSITE" id="PS50889">
    <property type="entry name" value="S4"/>
    <property type="match status" value="1"/>
</dbReference>
<evidence type="ECO:0000259" key="2">
    <source>
        <dbReference type="Pfam" id="PF01479"/>
    </source>
</evidence>
<gene>
    <name evidence="3" type="ORF">HPBE_LOCUS13861</name>
</gene>
<reference evidence="3 4" key="1">
    <citation type="submission" date="2018-11" db="EMBL/GenBank/DDBJ databases">
        <authorList>
            <consortium name="Pathogen Informatics"/>
        </authorList>
    </citation>
    <scope>NUCLEOTIDE SEQUENCE [LARGE SCALE GENOMIC DNA]</scope>
</reference>
<dbReference type="EMBL" id="UZAH01028102">
    <property type="protein sequence ID" value="VDO97668.1"/>
    <property type="molecule type" value="Genomic_DNA"/>
</dbReference>
<dbReference type="InterPro" id="IPR002942">
    <property type="entry name" value="S4_RNA-bd"/>
</dbReference>
<name>A0A183FYU8_HELPZ</name>
<dbReference type="WBParaSite" id="HPBE_0001386001-mRNA-1">
    <property type="protein sequence ID" value="HPBE_0001386001-mRNA-1"/>
    <property type="gene ID" value="HPBE_0001386001"/>
</dbReference>
<proteinExistence type="predicted"/>
<keyword evidence="4" id="KW-1185">Reference proteome</keyword>
<dbReference type="Pfam" id="PF01479">
    <property type="entry name" value="S4"/>
    <property type="match status" value="1"/>
</dbReference>